<reference evidence="2 3" key="1">
    <citation type="submission" date="2022-06" db="EMBL/GenBank/DDBJ databases">
        <title>Halogeometricum sp. a new haloarchaeum isolate from saline soil.</title>
        <authorList>
            <person name="Strakova D."/>
            <person name="Galisteo C."/>
            <person name="Sanchez-Porro C."/>
            <person name="Ventosa A."/>
        </authorList>
    </citation>
    <scope>NUCLEOTIDE SEQUENCE [LARGE SCALE GENOMIC DNA]</scope>
    <source>
        <strain evidence="3">S3BR25-2</strain>
    </source>
</reference>
<dbReference type="Pfam" id="PF06283">
    <property type="entry name" value="ThuA"/>
    <property type="match status" value="1"/>
</dbReference>
<dbReference type="Gene3D" id="3.40.50.880">
    <property type="match status" value="1"/>
</dbReference>
<keyword evidence="3" id="KW-1185">Reference proteome</keyword>
<dbReference type="InterPro" id="IPR029010">
    <property type="entry name" value="ThuA-like"/>
</dbReference>
<evidence type="ECO:0000313" key="3">
    <source>
        <dbReference type="Proteomes" id="UP001254813"/>
    </source>
</evidence>
<dbReference type="SUPFAM" id="SSF52317">
    <property type="entry name" value="Class I glutamine amidotransferase-like"/>
    <property type="match status" value="1"/>
</dbReference>
<sequence>MVREPIHALVWTEATEPEDVYPNGIAATVAEHLNESSRVAARATSIEADQQGLDDDALEWADVLLWWGHRRHDDVTDETVDRVVSAVRTDGVGFISLHSAHYARPFKRLIGGSGDLGDVRWEDPGEAEVLTVEAPDHPIARGVESFALPNTEMFGEPFDVPEPDDVVLRSTFPKGGEFRSCVTFTFGDGRGVYLRPGHETFRIYHHPSIRRVLENATLWAGR</sequence>
<feature type="domain" description="ThuA-like" evidence="1">
    <location>
        <begin position="8"/>
        <end position="220"/>
    </location>
</feature>
<accession>A0ABU2G5J0</accession>
<organism evidence="2 3">
    <name type="scientific">Halogeometricum luteum</name>
    <dbReference type="NCBI Taxonomy" id="2950537"/>
    <lineage>
        <taxon>Archaea</taxon>
        <taxon>Methanobacteriati</taxon>
        <taxon>Methanobacteriota</taxon>
        <taxon>Stenosarchaea group</taxon>
        <taxon>Halobacteria</taxon>
        <taxon>Halobacteriales</taxon>
        <taxon>Haloferacaceae</taxon>
        <taxon>Halogeometricum</taxon>
    </lineage>
</organism>
<gene>
    <name evidence="2" type="ORF">NDI79_14700</name>
</gene>
<comment type="caution">
    <text evidence="2">The sequence shown here is derived from an EMBL/GenBank/DDBJ whole genome shotgun (WGS) entry which is preliminary data.</text>
</comment>
<evidence type="ECO:0000259" key="1">
    <source>
        <dbReference type="Pfam" id="PF06283"/>
    </source>
</evidence>
<dbReference type="Proteomes" id="UP001254813">
    <property type="component" value="Unassembled WGS sequence"/>
</dbReference>
<evidence type="ECO:0000313" key="2">
    <source>
        <dbReference type="EMBL" id="MDS0295418.1"/>
    </source>
</evidence>
<protein>
    <submittedName>
        <fullName evidence="2">ThuA domain-containing protein</fullName>
    </submittedName>
</protein>
<proteinExistence type="predicted"/>
<dbReference type="RefSeq" id="WP_310929320.1">
    <property type="nucleotide sequence ID" value="NZ_JAMQOQ010000004.1"/>
</dbReference>
<dbReference type="EMBL" id="JAMQOQ010000004">
    <property type="protein sequence ID" value="MDS0295418.1"/>
    <property type="molecule type" value="Genomic_DNA"/>
</dbReference>
<dbReference type="InterPro" id="IPR029062">
    <property type="entry name" value="Class_I_gatase-like"/>
</dbReference>
<name>A0ABU2G5J0_9EURY</name>